<dbReference type="InterPro" id="IPR011060">
    <property type="entry name" value="RibuloseP-bd_barrel"/>
</dbReference>
<evidence type="ECO:0000313" key="8">
    <source>
        <dbReference type="EMBL" id="TYZ08331.1"/>
    </source>
</evidence>
<dbReference type="AlphaFoldDB" id="A0A5D6UX25"/>
<evidence type="ECO:0000256" key="4">
    <source>
        <dbReference type="ARBA" id="ARBA00022822"/>
    </source>
</evidence>
<comment type="caution">
    <text evidence="8">The sequence shown here is derived from an EMBL/GenBank/DDBJ whole genome shotgun (WGS) entry which is preliminary data.</text>
</comment>
<dbReference type="InterPro" id="IPR001240">
    <property type="entry name" value="PRAI_dom"/>
</dbReference>
<keyword evidence="5" id="KW-0057">Aromatic amino acid biosynthesis</keyword>
<evidence type="ECO:0000259" key="7">
    <source>
        <dbReference type="Pfam" id="PF00697"/>
    </source>
</evidence>
<organism evidence="8 9">
    <name type="scientific">Hymenobacter lutimineralis</name>
    <dbReference type="NCBI Taxonomy" id="2606448"/>
    <lineage>
        <taxon>Bacteria</taxon>
        <taxon>Pseudomonadati</taxon>
        <taxon>Bacteroidota</taxon>
        <taxon>Cytophagia</taxon>
        <taxon>Cytophagales</taxon>
        <taxon>Hymenobacteraceae</taxon>
        <taxon>Hymenobacter</taxon>
    </lineage>
</organism>
<keyword evidence="3" id="KW-0028">Amino-acid biosynthesis</keyword>
<feature type="domain" description="N-(5'phosphoribosyl) anthranilate isomerase (PRAI)" evidence="7">
    <location>
        <begin position="64"/>
        <end position="256"/>
    </location>
</feature>
<dbReference type="Pfam" id="PF00697">
    <property type="entry name" value="PRAI"/>
    <property type="match status" value="1"/>
</dbReference>
<keyword evidence="4" id="KW-0822">Tryptophan biosynthesis</keyword>
<evidence type="ECO:0000256" key="5">
    <source>
        <dbReference type="ARBA" id="ARBA00023141"/>
    </source>
</evidence>
<evidence type="ECO:0000256" key="2">
    <source>
        <dbReference type="ARBA" id="ARBA00012572"/>
    </source>
</evidence>
<sequence>MAVVVSEPFNGLPTPPFSYSRRSIAFTNEKLGYVSDIAGLTPSYAWLAFHTFCMSLITSVLVRGINNLSDARYCAGMGADYLTFRLDPALPGYLEPAAVQELSGWVAGVQLVGEFSTLPVDEINALAEQCGLHYILLHRARPAQELSRLTRPVLQLAEWIPDMLPEDVDLRFRQLVANTRGIVLADVPPAPLTGVQRAHLSEQARSYPVWLAAGFAEGISLRELLQQVHVAGIVLEGGQEIKPGLRDFDEMEKVFEALED</sequence>
<evidence type="ECO:0000256" key="6">
    <source>
        <dbReference type="ARBA" id="ARBA00023235"/>
    </source>
</evidence>
<dbReference type="Proteomes" id="UP000322791">
    <property type="component" value="Unassembled WGS sequence"/>
</dbReference>
<name>A0A5D6UX25_9BACT</name>
<evidence type="ECO:0000256" key="1">
    <source>
        <dbReference type="ARBA" id="ARBA00004664"/>
    </source>
</evidence>
<evidence type="ECO:0000256" key="3">
    <source>
        <dbReference type="ARBA" id="ARBA00022605"/>
    </source>
</evidence>
<dbReference type="GO" id="GO:0004640">
    <property type="term" value="F:phosphoribosylanthranilate isomerase activity"/>
    <property type="evidence" value="ECO:0007669"/>
    <property type="project" value="UniProtKB-EC"/>
</dbReference>
<proteinExistence type="predicted"/>
<dbReference type="InterPro" id="IPR013785">
    <property type="entry name" value="Aldolase_TIM"/>
</dbReference>
<dbReference type="SUPFAM" id="SSF51366">
    <property type="entry name" value="Ribulose-phoshate binding barrel"/>
    <property type="match status" value="1"/>
</dbReference>
<reference evidence="8 9" key="1">
    <citation type="submission" date="2019-08" db="EMBL/GenBank/DDBJ databases">
        <authorList>
            <person name="Seo M.-J."/>
        </authorList>
    </citation>
    <scope>NUCLEOTIDE SEQUENCE [LARGE SCALE GENOMIC DNA]</scope>
    <source>
        <strain evidence="8 9">KIGAM108</strain>
    </source>
</reference>
<dbReference type="Gene3D" id="3.20.20.70">
    <property type="entry name" value="Aldolase class I"/>
    <property type="match status" value="1"/>
</dbReference>
<keyword evidence="9" id="KW-1185">Reference proteome</keyword>
<dbReference type="EC" id="5.3.1.24" evidence="2"/>
<dbReference type="GO" id="GO:0000162">
    <property type="term" value="P:L-tryptophan biosynthetic process"/>
    <property type="evidence" value="ECO:0007669"/>
    <property type="project" value="UniProtKB-UniPathway"/>
</dbReference>
<gene>
    <name evidence="8" type="ORF">FY528_12825</name>
</gene>
<accession>A0A5D6UX25</accession>
<evidence type="ECO:0000313" key="9">
    <source>
        <dbReference type="Proteomes" id="UP000322791"/>
    </source>
</evidence>
<protein>
    <recommendedName>
        <fullName evidence="2">phosphoribosylanthranilate isomerase</fullName>
        <ecNumber evidence="2">5.3.1.24</ecNumber>
    </recommendedName>
</protein>
<keyword evidence="6" id="KW-0413">Isomerase</keyword>
<dbReference type="UniPathway" id="UPA00035">
    <property type="reaction ID" value="UER00042"/>
</dbReference>
<comment type="pathway">
    <text evidence="1">Amino-acid biosynthesis; L-tryptophan biosynthesis; L-tryptophan from chorismate: step 3/5.</text>
</comment>
<dbReference type="EMBL" id="VTHL01000013">
    <property type="protein sequence ID" value="TYZ08331.1"/>
    <property type="molecule type" value="Genomic_DNA"/>
</dbReference>